<dbReference type="Proteomes" id="UP000224854">
    <property type="component" value="Unassembled WGS sequence"/>
</dbReference>
<feature type="region of interest" description="Disordered" evidence="1">
    <location>
        <begin position="36"/>
        <end position="56"/>
    </location>
</feature>
<keyword evidence="4" id="KW-1185">Reference proteome</keyword>
<evidence type="ECO:0000256" key="1">
    <source>
        <dbReference type="SAM" id="MobiDB-lite"/>
    </source>
</evidence>
<sequence>MANNMANNNMDNNNMDTAMKELNQKFSQLSTNTKQPIETKAKRKADNNEAINHRPAKTPRMMAPQFKYFSKLPAELQHTIWEMAAPKDRVVACFLDSENHDREDRPTDRTAPANYFWLKSAAKDRAGMDAACYDSRKTLQKIGFVKAGALGCRSHTNEYYNPKGDIFLLDIYCTNFSLGKLTFTGVERLAIYSIKFGNTFGAGMLLDSILQHAPSCREVTFVYADKTCMLGTGGVPRSDKLRLDFLPHTQQVGCFDYPYMVEKWNLDSEAQATWQQVKETIEYFWKEKATMDGTPLAKIPTLVGAQVEHSYEMFDANPYRQSLVRDEE</sequence>
<reference evidence="3 4" key="1">
    <citation type="submission" date="2017-06" db="EMBL/GenBank/DDBJ databases">
        <title>Ant-infecting Ophiocordyceps genomes reveal a high diversity of potential behavioral manipulation genes and a possible major role for enterotoxins.</title>
        <authorList>
            <person name="De Bekker C."/>
            <person name="Evans H.C."/>
            <person name="Brachmann A."/>
            <person name="Hughes D.P."/>
        </authorList>
    </citation>
    <scope>NUCLEOTIDE SEQUENCE [LARGE SCALE GENOMIC DNA]</scope>
    <source>
        <strain evidence="3 4">1348a</strain>
    </source>
</reference>
<dbReference type="Pfam" id="PF20150">
    <property type="entry name" value="2EXR"/>
    <property type="match status" value="1"/>
</dbReference>
<feature type="compositionally biased region" description="Basic and acidic residues" evidence="1">
    <location>
        <begin position="37"/>
        <end position="47"/>
    </location>
</feature>
<evidence type="ECO:0000259" key="2">
    <source>
        <dbReference type="Pfam" id="PF20150"/>
    </source>
</evidence>
<comment type="caution">
    <text evidence="3">The sequence shown here is derived from an EMBL/GenBank/DDBJ whole genome shotgun (WGS) entry which is preliminary data.</text>
</comment>
<evidence type="ECO:0000313" key="3">
    <source>
        <dbReference type="EMBL" id="PHH69219.1"/>
    </source>
</evidence>
<dbReference type="PANTHER" id="PTHR35910">
    <property type="entry name" value="2EXR DOMAIN-CONTAINING PROTEIN"/>
    <property type="match status" value="1"/>
</dbReference>
<dbReference type="InterPro" id="IPR045518">
    <property type="entry name" value="2EXR"/>
</dbReference>
<evidence type="ECO:0000313" key="4">
    <source>
        <dbReference type="Proteomes" id="UP000224854"/>
    </source>
</evidence>
<protein>
    <recommendedName>
        <fullName evidence="2">2EXR domain-containing protein</fullName>
    </recommendedName>
</protein>
<organism evidence="3 4">
    <name type="scientific">Ophiocordyceps australis</name>
    <dbReference type="NCBI Taxonomy" id="1399860"/>
    <lineage>
        <taxon>Eukaryota</taxon>
        <taxon>Fungi</taxon>
        <taxon>Dikarya</taxon>
        <taxon>Ascomycota</taxon>
        <taxon>Pezizomycotina</taxon>
        <taxon>Sordariomycetes</taxon>
        <taxon>Hypocreomycetidae</taxon>
        <taxon>Hypocreales</taxon>
        <taxon>Ophiocordycipitaceae</taxon>
        <taxon>Ophiocordyceps</taxon>
    </lineage>
</organism>
<gene>
    <name evidence="3" type="ORF">CDD82_7910</name>
</gene>
<proteinExistence type="predicted"/>
<accession>A0A2C5XE76</accession>
<dbReference type="AlphaFoldDB" id="A0A2C5XE76"/>
<dbReference type="OrthoDB" id="3473305at2759"/>
<dbReference type="PANTHER" id="PTHR35910:SF6">
    <property type="entry name" value="2EXR DOMAIN-CONTAINING PROTEIN"/>
    <property type="match status" value="1"/>
</dbReference>
<feature type="domain" description="2EXR" evidence="2">
    <location>
        <begin position="66"/>
        <end position="166"/>
    </location>
</feature>
<dbReference type="EMBL" id="NJEU01000976">
    <property type="protein sequence ID" value="PHH69219.1"/>
    <property type="molecule type" value="Genomic_DNA"/>
</dbReference>
<name>A0A2C5XE76_9HYPO</name>